<dbReference type="InterPro" id="IPR036388">
    <property type="entry name" value="WH-like_DNA-bd_sf"/>
</dbReference>
<evidence type="ECO:0000259" key="1">
    <source>
        <dbReference type="Pfam" id="PF13518"/>
    </source>
</evidence>
<dbReference type="Pfam" id="PF13518">
    <property type="entry name" value="HTH_28"/>
    <property type="match status" value="1"/>
</dbReference>
<name>A0A375HDH4_9BURK</name>
<gene>
    <name evidence="2" type="ORF">CBM2612_P0321</name>
</gene>
<organism evidence="2">
    <name type="scientific">Cupriavidus taiwanensis</name>
    <dbReference type="NCBI Taxonomy" id="164546"/>
    <lineage>
        <taxon>Bacteria</taxon>
        <taxon>Pseudomonadati</taxon>
        <taxon>Pseudomonadota</taxon>
        <taxon>Betaproteobacteria</taxon>
        <taxon>Burkholderiales</taxon>
        <taxon>Burkholderiaceae</taxon>
        <taxon>Cupriavidus</taxon>
    </lineage>
</organism>
<keyword evidence="2" id="KW-0614">Plasmid</keyword>
<sequence length="116" mass="12827">MDAHPTFGVFFMAKYDEKFKRDIVQRYLSESTGFKALAGEMGLDPSTILGWVNGYTHHGPAGLRKKHAEYDAQFNRSYRGMSHVSVANDLEEQSDVALLARTFAVSDQAPAAGTIN</sequence>
<reference evidence="2" key="1">
    <citation type="submission" date="2018-01" db="EMBL/GenBank/DDBJ databases">
        <authorList>
            <person name="Gaut B.S."/>
            <person name="Morton B.R."/>
            <person name="Clegg M.T."/>
            <person name="Duvall M.R."/>
        </authorList>
    </citation>
    <scope>NUCLEOTIDE SEQUENCE</scope>
    <source>
        <strain evidence="2">Cupriavidus taiwanensis STM 8555</strain>
    </source>
</reference>
<geneLocation type="plasmid" evidence="2">
    <name>I</name>
</geneLocation>
<feature type="domain" description="Insertion element IS150 protein InsJ-like helix-turn-helix" evidence="1">
    <location>
        <begin position="19"/>
        <end position="67"/>
    </location>
</feature>
<dbReference type="EMBL" id="LT984809">
    <property type="protein sequence ID" value="SPD48976.1"/>
    <property type="molecule type" value="Genomic_DNA"/>
</dbReference>
<dbReference type="SUPFAM" id="SSF46689">
    <property type="entry name" value="Homeodomain-like"/>
    <property type="match status" value="1"/>
</dbReference>
<dbReference type="InterPro" id="IPR055247">
    <property type="entry name" value="InsJ-like_HTH"/>
</dbReference>
<protein>
    <recommendedName>
        <fullName evidence="1">Insertion element IS150 protein InsJ-like helix-turn-helix domain-containing protein</fullName>
    </recommendedName>
</protein>
<dbReference type="AlphaFoldDB" id="A0A375HDH4"/>
<dbReference type="InterPro" id="IPR009057">
    <property type="entry name" value="Homeodomain-like_sf"/>
</dbReference>
<proteinExistence type="predicted"/>
<accession>A0A375HDH4</accession>
<evidence type="ECO:0000313" key="2">
    <source>
        <dbReference type="EMBL" id="SPD48976.1"/>
    </source>
</evidence>
<dbReference type="Gene3D" id="1.10.10.10">
    <property type="entry name" value="Winged helix-like DNA-binding domain superfamily/Winged helix DNA-binding domain"/>
    <property type="match status" value="1"/>
</dbReference>